<dbReference type="Proteomes" id="UP000218811">
    <property type="component" value="Unassembled WGS sequence"/>
</dbReference>
<dbReference type="EMBL" id="KB467832">
    <property type="protein sequence ID" value="PCH34910.1"/>
    <property type="molecule type" value="Genomic_DNA"/>
</dbReference>
<dbReference type="AlphaFoldDB" id="A0A2H3IY30"/>
<proteinExistence type="predicted"/>
<evidence type="ECO:0000313" key="2">
    <source>
        <dbReference type="EMBL" id="PCH34910.1"/>
    </source>
</evidence>
<evidence type="ECO:0008006" key="4">
    <source>
        <dbReference type="Google" id="ProtNLM"/>
    </source>
</evidence>
<gene>
    <name evidence="2" type="ORF">WOLCODRAFT_165904</name>
</gene>
<feature type="transmembrane region" description="Helical" evidence="1">
    <location>
        <begin position="223"/>
        <end position="243"/>
    </location>
</feature>
<dbReference type="OrthoDB" id="6509908at2759"/>
<feature type="transmembrane region" description="Helical" evidence="1">
    <location>
        <begin position="192"/>
        <end position="211"/>
    </location>
</feature>
<evidence type="ECO:0000313" key="3">
    <source>
        <dbReference type="Proteomes" id="UP000218811"/>
    </source>
</evidence>
<reference evidence="2 3" key="1">
    <citation type="journal article" date="2012" name="Science">
        <title>The Paleozoic origin of enzymatic lignin decomposition reconstructed from 31 fungal genomes.</title>
        <authorList>
            <person name="Floudas D."/>
            <person name="Binder M."/>
            <person name="Riley R."/>
            <person name="Barry K."/>
            <person name="Blanchette R.A."/>
            <person name="Henrissat B."/>
            <person name="Martinez A.T."/>
            <person name="Otillar R."/>
            <person name="Spatafora J.W."/>
            <person name="Yadav J.S."/>
            <person name="Aerts A."/>
            <person name="Benoit I."/>
            <person name="Boyd A."/>
            <person name="Carlson A."/>
            <person name="Copeland A."/>
            <person name="Coutinho P.M."/>
            <person name="de Vries R.P."/>
            <person name="Ferreira P."/>
            <person name="Findley K."/>
            <person name="Foster B."/>
            <person name="Gaskell J."/>
            <person name="Glotzer D."/>
            <person name="Gorecki P."/>
            <person name="Heitman J."/>
            <person name="Hesse C."/>
            <person name="Hori C."/>
            <person name="Igarashi K."/>
            <person name="Jurgens J.A."/>
            <person name="Kallen N."/>
            <person name="Kersten P."/>
            <person name="Kohler A."/>
            <person name="Kuees U."/>
            <person name="Kumar T.K.A."/>
            <person name="Kuo A."/>
            <person name="LaButti K."/>
            <person name="Larrondo L.F."/>
            <person name="Lindquist E."/>
            <person name="Ling A."/>
            <person name="Lombard V."/>
            <person name="Lucas S."/>
            <person name="Lundell T."/>
            <person name="Martin R."/>
            <person name="McLaughlin D.J."/>
            <person name="Morgenstern I."/>
            <person name="Morin E."/>
            <person name="Murat C."/>
            <person name="Nagy L.G."/>
            <person name="Nolan M."/>
            <person name="Ohm R.A."/>
            <person name="Patyshakuliyeva A."/>
            <person name="Rokas A."/>
            <person name="Ruiz-Duenas F.J."/>
            <person name="Sabat G."/>
            <person name="Salamov A."/>
            <person name="Samejima M."/>
            <person name="Schmutz J."/>
            <person name="Slot J.C."/>
            <person name="St John F."/>
            <person name="Stenlid J."/>
            <person name="Sun H."/>
            <person name="Sun S."/>
            <person name="Syed K."/>
            <person name="Tsang A."/>
            <person name="Wiebenga A."/>
            <person name="Young D."/>
            <person name="Pisabarro A."/>
            <person name="Eastwood D.C."/>
            <person name="Martin F."/>
            <person name="Cullen D."/>
            <person name="Grigoriev I.V."/>
            <person name="Hibbett D.S."/>
        </authorList>
    </citation>
    <scope>NUCLEOTIDE SEQUENCE [LARGE SCALE GENOMIC DNA]</scope>
    <source>
        <strain evidence="2 3">MD-104</strain>
    </source>
</reference>
<name>A0A2H3IY30_WOLCO</name>
<dbReference type="STRING" id="742152.A0A2H3IY30"/>
<evidence type="ECO:0000256" key="1">
    <source>
        <dbReference type="SAM" id="Phobius"/>
    </source>
</evidence>
<feature type="transmembrane region" description="Helical" evidence="1">
    <location>
        <begin position="76"/>
        <end position="95"/>
    </location>
</feature>
<keyword evidence="1" id="KW-0472">Membrane</keyword>
<sequence>MGRIDLNAAAASSTLSPALISLRMPVHPMRSLSLHLSSDGNDTIRLSGHARNEAGILGTLSSMSSHDALARRPSRFYQLMFAQGVGLGILLVPALSMQSHHWRRRYSFVMGNFFTGFIRRRHHLPDHAQRRLPGKHRLRVWRVCRRVHDACPVRHRQLPAHDAPYLITNIGVFLGLWDIFLPYFYLQLFVNAHRLLSTLAFLTIATLNAASKRDCGPHRRAQHAHAATAAIIGGLVFVMFAAANKSTVIVFAIFYGAFSGAFISLLPMMLASMSRGPAEMGCVPRSLSLSPLLSILAGNTVSGADGEHAGKWRAEAGAGKGAGRSGPRGG</sequence>
<organism evidence="2 3">
    <name type="scientific">Wolfiporia cocos (strain MD-104)</name>
    <name type="common">Brown rot fungus</name>
    <dbReference type="NCBI Taxonomy" id="742152"/>
    <lineage>
        <taxon>Eukaryota</taxon>
        <taxon>Fungi</taxon>
        <taxon>Dikarya</taxon>
        <taxon>Basidiomycota</taxon>
        <taxon>Agaricomycotina</taxon>
        <taxon>Agaricomycetes</taxon>
        <taxon>Polyporales</taxon>
        <taxon>Phaeolaceae</taxon>
        <taxon>Wolfiporia</taxon>
    </lineage>
</organism>
<accession>A0A2H3IY30</accession>
<protein>
    <recommendedName>
        <fullName evidence="4">MFS general substrate transporter</fullName>
    </recommendedName>
</protein>
<feature type="transmembrane region" description="Helical" evidence="1">
    <location>
        <begin position="163"/>
        <end position="186"/>
    </location>
</feature>
<keyword evidence="1" id="KW-0812">Transmembrane</keyword>
<keyword evidence="3" id="KW-1185">Reference proteome</keyword>
<keyword evidence="1" id="KW-1133">Transmembrane helix</keyword>
<feature type="transmembrane region" description="Helical" evidence="1">
    <location>
        <begin position="249"/>
        <end position="270"/>
    </location>
</feature>